<dbReference type="SUPFAM" id="SSF117856">
    <property type="entry name" value="AF0104/ALDC/Ptd012-like"/>
    <property type="match status" value="1"/>
</dbReference>
<dbReference type="EMBL" id="UINC01001397">
    <property type="protein sequence ID" value="SUZ79705.1"/>
    <property type="molecule type" value="Genomic_DNA"/>
</dbReference>
<evidence type="ECO:0000313" key="2">
    <source>
        <dbReference type="EMBL" id="SUZ79705.1"/>
    </source>
</evidence>
<gene>
    <name evidence="2" type="ORF">METZ01_LOCUS32559</name>
</gene>
<dbReference type="PIRSF" id="PIRSF016702">
    <property type="entry name" value="DNA_bp_PD1"/>
    <property type="match status" value="1"/>
</dbReference>
<name>A0A381QK54_9ZZZZ</name>
<accession>A0A381QK54</accession>
<dbReference type="PROSITE" id="PS51742">
    <property type="entry name" value="PPC"/>
    <property type="match status" value="1"/>
</dbReference>
<evidence type="ECO:0000259" key="1">
    <source>
        <dbReference type="PROSITE" id="PS51742"/>
    </source>
</evidence>
<dbReference type="PANTHER" id="PTHR34988:SF1">
    <property type="entry name" value="DNA-BINDING PROTEIN"/>
    <property type="match status" value="1"/>
</dbReference>
<dbReference type="Pfam" id="PF03479">
    <property type="entry name" value="PCC"/>
    <property type="match status" value="1"/>
</dbReference>
<organism evidence="2">
    <name type="scientific">marine metagenome</name>
    <dbReference type="NCBI Taxonomy" id="408172"/>
    <lineage>
        <taxon>unclassified sequences</taxon>
        <taxon>metagenomes</taxon>
        <taxon>ecological metagenomes</taxon>
    </lineage>
</organism>
<proteinExistence type="predicted"/>
<dbReference type="AlphaFoldDB" id="A0A381QK54"/>
<dbReference type="InterPro" id="IPR025707">
    <property type="entry name" value="DNA_bp_PD1"/>
</dbReference>
<dbReference type="InterPro" id="IPR005175">
    <property type="entry name" value="PPC_dom"/>
</dbReference>
<feature type="domain" description="PPC" evidence="1">
    <location>
        <begin position="4"/>
        <end position="140"/>
    </location>
</feature>
<dbReference type="PANTHER" id="PTHR34988">
    <property type="entry name" value="PROTEIN, PUTATIVE-RELATED"/>
    <property type="match status" value="1"/>
</dbReference>
<protein>
    <recommendedName>
        <fullName evidence="1">PPC domain-containing protein</fullName>
    </recommendedName>
</protein>
<sequence>MQYKQDGDTYIIYLEQDEPIMATLTQFCKDQSIMNGQLSGIGAIKEIEVGAYDLAQKEYVTKKFDEIWELTSYQGNVLLKDGEPFIHAHITISNHSLDVKGGHLFEAQVGVVGEFILRKINTDGKREFDPAIGLACAAFN</sequence>
<dbReference type="Gene3D" id="3.30.1330.80">
    <property type="entry name" value="Hypothetical protein, similar to alpha- acetolactate decarboxylase, domain 2"/>
    <property type="match status" value="1"/>
</dbReference>
<reference evidence="2" key="1">
    <citation type="submission" date="2018-05" db="EMBL/GenBank/DDBJ databases">
        <authorList>
            <person name="Lanie J.A."/>
            <person name="Ng W.-L."/>
            <person name="Kazmierczak K.M."/>
            <person name="Andrzejewski T.M."/>
            <person name="Davidsen T.M."/>
            <person name="Wayne K.J."/>
            <person name="Tettelin H."/>
            <person name="Glass J.I."/>
            <person name="Rusch D."/>
            <person name="Podicherti R."/>
            <person name="Tsui H.-C.T."/>
            <person name="Winkler M.E."/>
        </authorList>
    </citation>
    <scope>NUCLEOTIDE SEQUENCE</scope>
</reference>
<dbReference type="CDD" id="cd11378">
    <property type="entry name" value="DUF296"/>
    <property type="match status" value="1"/>
</dbReference>